<dbReference type="Gene3D" id="3.40.50.300">
    <property type="entry name" value="P-loop containing nucleotide triphosphate hydrolases"/>
    <property type="match status" value="1"/>
</dbReference>
<feature type="region of interest" description="Disordered" evidence="1">
    <location>
        <begin position="852"/>
        <end position="874"/>
    </location>
</feature>
<evidence type="ECO:0000259" key="2">
    <source>
        <dbReference type="Pfam" id="PF12770"/>
    </source>
</evidence>
<feature type="domain" description="Novel STAND NTPase 1" evidence="3">
    <location>
        <begin position="519"/>
        <end position="769"/>
    </location>
</feature>
<dbReference type="InterPro" id="IPR024983">
    <property type="entry name" value="CHAT_dom"/>
</dbReference>
<organism evidence="4 5">
    <name type="scientific">Sorangium cellulosum</name>
    <name type="common">Polyangium cellulosum</name>
    <dbReference type="NCBI Taxonomy" id="56"/>
    <lineage>
        <taxon>Bacteria</taxon>
        <taxon>Pseudomonadati</taxon>
        <taxon>Myxococcota</taxon>
        <taxon>Polyangia</taxon>
        <taxon>Polyangiales</taxon>
        <taxon>Polyangiaceae</taxon>
        <taxon>Sorangium</taxon>
    </lineage>
</organism>
<dbReference type="Pfam" id="PF20703">
    <property type="entry name" value="nSTAND1"/>
    <property type="match status" value="1"/>
</dbReference>
<sequence>MTEAAARTLDVVPLVAYPREAEVGTTYLVTVDLEWDPSASDWPYEEEEYPIRCALRAPSFHYEPLGEPVLVLHRSGGTYGPAKFLLTAAQKADAAQIHVTLVNPAGVPMRTLALGGVCVMEKLLPAEERPRPLAIARAPRRSRPTGRAANPLAPLELVLDFTLTADADGPVPFGLQEKTYLLQDEDGGHGIVTLPWGSDLLQDLSTISREGHGRGAMQHVGAQLRDFLEPAGWASKEAVIVEANQAGRRVHLSIRSSAAELHALPWELLTLRASGRHLAEFDGVLLRYEWPGTYTVPEEPSATQHGGRIVLAWSAAGGRVSAREHSDALTEACAGQLSVFDPRPHVLADVSYSRLNDALDAARITDPIAVLHILCHAAAGAETVGLALRDGSDPHAADVVDANRLGGLLAPHAGKVRLVVLSVCTSGAHVNLGSIAQAVHRAGVQAVVASRFPLSVAGSVRFTEAFYGSLLGELGSVERAFLAARSVLARDPERLDWTNLMLYARGADGADTRPIAVRPYRGLSSFRPEYSRFFFGREHEIEEVLDRFDALNERERPRLVTLVGPAGVGTTSIALAGVVSRLVAEGWTWLEMRPGSAPNDRLHELLSGLPETTDRPPCLLLVDASEEVFMLVQDPVQRAEFARRLWELAHPSSGISVLITFQSEFLPRLDEASVREGVGLADMVKDRSHRVLVGPMSPAQLRQAIEAPAQLVGLSFEDGLVDRLLDDAGERPDALPSVESALDMMWQMRRGRVLTHEAYRRAGELAGARERYLARQQRRTELVQLAAWVSRWKEQGTLLGGEELARAAEIVQRYPEDIEVDVSSLLSASRAQEEERRAREREEGLRRVREREEELRRMREREEELRQARRSDRDTAKEPSVALLLVHEDDRRPVLEDALPLESVFSSGSPLSGNLSSDFGVLLYDDPDDRAAQRWGVVAPEGPRGDRLLDVITPLRRAREAAQGTEARIYRFPSGLEDAVIVRRWIAQTFWDERLSEEDTPRYVLLLGDADEISLQLQQQLAIDAYVGRLAFRDDNGYGSYVDKVLRWEGRSSMEKGAHLLCYTALDDTVATVLGYRALMRSTIDRMNTPRLRERLSSMRGIGDFVNAKPTAASELMQSSREAATVLFTLSNGLGAPRKGWRSWEEKQAFQGAMSLGSTDRLSVDDVGRGSFLPGGAWLFLAGYSAGTEHESVYRAWALRLRKQQGWDHVDALLSSRSPKGDRPFIAALPQAALANPDGPLAVFGLVDLAWISDYVPGNPSPSLGHGLENLLHELVRGSCFGAAHAVLSQYLRGVTVELSNQDGGRDVLLNDSPDLDLGREAALAHLWLLREHLASYILLGDPAARLPIVRPAASPPRKVGSAPLPEGTPE</sequence>
<reference evidence="4 5" key="1">
    <citation type="submission" date="2015-09" db="EMBL/GenBank/DDBJ databases">
        <title>Sorangium comparison.</title>
        <authorList>
            <person name="Zaburannyi N."/>
            <person name="Bunk B."/>
            <person name="Overmann J."/>
            <person name="Mueller R."/>
        </authorList>
    </citation>
    <scope>NUCLEOTIDE SEQUENCE [LARGE SCALE GENOMIC DNA]</scope>
    <source>
        <strain evidence="4 5">So ce26</strain>
    </source>
</reference>
<protein>
    <submittedName>
        <fullName evidence="4">Uncharacterized protein</fullName>
    </submittedName>
</protein>
<dbReference type="SUPFAM" id="SSF52540">
    <property type="entry name" value="P-loop containing nucleoside triphosphate hydrolases"/>
    <property type="match status" value="1"/>
</dbReference>
<dbReference type="EMBL" id="CP012673">
    <property type="protein sequence ID" value="AUX39642.1"/>
    <property type="molecule type" value="Genomic_DNA"/>
</dbReference>
<feature type="domain" description="CHAT" evidence="2">
    <location>
        <begin position="243"/>
        <end position="494"/>
    </location>
</feature>
<evidence type="ECO:0000259" key="3">
    <source>
        <dbReference type="Pfam" id="PF20703"/>
    </source>
</evidence>
<accession>A0A2L0EK19</accession>
<dbReference type="InterPro" id="IPR027417">
    <property type="entry name" value="P-loop_NTPase"/>
</dbReference>
<gene>
    <name evidence="4" type="ORF">SOCE26_010370</name>
</gene>
<dbReference type="Pfam" id="PF12770">
    <property type="entry name" value="CHAT"/>
    <property type="match status" value="1"/>
</dbReference>
<evidence type="ECO:0000313" key="4">
    <source>
        <dbReference type="EMBL" id="AUX39642.1"/>
    </source>
</evidence>
<evidence type="ECO:0000256" key="1">
    <source>
        <dbReference type="SAM" id="MobiDB-lite"/>
    </source>
</evidence>
<evidence type="ECO:0000313" key="5">
    <source>
        <dbReference type="Proteomes" id="UP000238348"/>
    </source>
</evidence>
<proteinExistence type="predicted"/>
<name>A0A2L0EK19_SORCE</name>
<dbReference type="InterPro" id="IPR049052">
    <property type="entry name" value="nSTAND1"/>
</dbReference>
<dbReference type="Proteomes" id="UP000238348">
    <property type="component" value="Chromosome"/>
</dbReference>